<reference evidence="2" key="1">
    <citation type="journal article" date="2019" name="Int. J. Syst. Evol. Microbiol.">
        <title>The Global Catalogue of Microorganisms (GCM) 10K type strain sequencing project: providing services to taxonomists for standard genome sequencing and annotation.</title>
        <authorList>
            <consortium name="The Broad Institute Genomics Platform"/>
            <consortium name="The Broad Institute Genome Sequencing Center for Infectious Disease"/>
            <person name="Wu L."/>
            <person name="Ma J."/>
        </authorList>
    </citation>
    <scope>NUCLEOTIDE SEQUENCE [LARGE SCALE GENOMIC DNA]</scope>
    <source>
        <strain evidence="2">CGMCC 1.15419</strain>
    </source>
</reference>
<dbReference type="Proteomes" id="UP000640509">
    <property type="component" value="Unassembled WGS sequence"/>
</dbReference>
<protein>
    <submittedName>
        <fullName evidence="1">Uncharacterized protein</fullName>
    </submittedName>
</protein>
<accession>A0ABQ1VM39</accession>
<proteinExistence type="predicted"/>
<comment type="caution">
    <text evidence="1">The sequence shown here is derived from an EMBL/GenBank/DDBJ whole genome shotgun (WGS) entry which is preliminary data.</text>
</comment>
<dbReference type="EMBL" id="BMIV01000017">
    <property type="protein sequence ID" value="GGF77596.1"/>
    <property type="molecule type" value="Genomic_DNA"/>
</dbReference>
<gene>
    <name evidence="1" type="ORF">GCM10011402_32740</name>
</gene>
<keyword evidence="2" id="KW-1185">Reference proteome</keyword>
<organism evidence="1 2">
    <name type="scientific">Paracoccus acridae</name>
    <dbReference type="NCBI Taxonomy" id="1795310"/>
    <lineage>
        <taxon>Bacteria</taxon>
        <taxon>Pseudomonadati</taxon>
        <taxon>Pseudomonadota</taxon>
        <taxon>Alphaproteobacteria</taxon>
        <taxon>Rhodobacterales</taxon>
        <taxon>Paracoccaceae</taxon>
        <taxon>Paracoccus</taxon>
    </lineage>
</organism>
<evidence type="ECO:0000313" key="2">
    <source>
        <dbReference type="Proteomes" id="UP000640509"/>
    </source>
</evidence>
<dbReference type="RefSeq" id="WP_188716504.1">
    <property type="nucleotide sequence ID" value="NZ_BMIV01000017.1"/>
</dbReference>
<sequence>MIDAMKRLIEATESGTWDESWRWLLDNVGIIDPQRFSDAYLGSLDAAKAIHDALLPGCRIELFGPTAQGLYGVGLPTLGQDMVFGPNPARAWLLAILRAKLAQTDQDPL</sequence>
<evidence type="ECO:0000313" key="1">
    <source>
        <dbReference type="EMBL" id="GGF77596.1"/>
    </source>
</evidence>
<name>A0ABQ1VM39_9RHOB</name>